<dbReference type="EMBL" id="FQZA01000005">
    <property type="protein sequence ID" value="SHJ17828.1"/>
    <property type="molecule type" value="Genomic_DNA"/>
</dbReference>
<evidence type="ECO:0000313" key="6">
    <source>
        <dbReference type="Proteomes" id="UP000184040"/>
    </source>
</evidence>
<dbReference type="GO" id="GO:0003677">
    <property type="term" value="F:DNA binding"/>
    <property type="evidence" value="ECO:0007669"/>
    <property type="project" value="UniProtKB-KW"/>
</dbReference>
<dbReference type="InterPro" id="IPR000792">
    <property type="entry name" value="Tscrpt_reg_LuxR_C"/>
</dbReference>
<dbReference type="InterPro" id="IPR003018">
    <property type="entry name" value="GAF"/>
</dbReference>
<keyword evidence="2" id="KW-0238">DNA-binding</keyword>
<dbReference type="InterPro" id="IPR029016">
    <property type="entry name" value="GAF-like_dom_sf"/>
</dbReference>
<dbReference type="CDD" id="cd06170">
    <property type="entry name" value="LuxR_C_like"/>
    <property type="match status" value="1"/>
</dbReference>
<sequence>MRTVAPALSPEDILSHREIEIARAYAKGDTYQVIAARLCIAPSTVRTHLAAIYRKLEVSSKLDLHARLEGAPPQADIKIDHAAVISELALSLEEALRREQALAEVLRIISRSDGEIDAVMSAILGFALDLCEAEFGILFAYHGAGRYEASHMRGIPGPFRDWLEGQGVFEPGGQTGLGRLAVNRALVNIFDVRAEEVFQTDDPLRYATAILGGARSFVAIPMMSGDTLAGAFTIYRQSVRPFGAQSTGLAQTFADQSVIALENARMVGALRSPC</sequence>
<dbReference type="Pfam" id="PF01590">
    <property type="entry name" value="GAF"/>
    <property type="match status" value="1"/>
</dbReference>
<evidence type="ECO:0000259" key="4">
    <source>
        <dbReference type="PROSITE" id="PS50043"/>
    </source>
</evidence>
<gene>
    <name evidence="5" type="ORF">SAMN04488012_105230</name>
</gene>
<dbReference type="PRINTS" id="PR00038">
    <property type="entry name" value="HTHLUXR"/>
</dbReference>
<keyword evidence="6" id="KW-1185">Reference proteome</keyword>
<dbReference type="SUPFAM" id="SSF55781">
    <property type="entry name" value="GAF domain-like"/>
    <property type="match status" value="1"/>
</dbReference>
<dbReference type="AlphaFoldDB" id="A0A1M6H6F9"/>
<dbReference type="Pfam" id="PF00196">
    <property type="entry name" value="GerE"/>
    <property type="match status" value="1"/>
</dbReference>
<dbReference type="Gene3D" id="3.30.450.40">
    <property type="match status" value="1"/>
</dbReference>
<dbReference type="InterPro" id="IPR036388">
    <property type="entry name" value="WH-like_DNA-bd_sf"/>
</dbReference>
<reference evidence="5 6" key="1">
    <citation type="submission" date="2016-11" db="EMBL/GenBank/DDBJ databases">
        <authorList>
            <person name="Jaros S."/>
            <person name="Januszkiewicz K."/>
            <person name="Wedrychowicz H."/>
        </authorList>
    </citation>
    <scope>NUCLEOTIDE SEQUENCE [LARGE SCALE GENOMIC DNA]</scope>
    <source>
        <strain evidence="5 6">DSM 26892</strain>
    </source>
</reference>
<evidence type="ECO:0000256" key="3">
    <source>
        <dbReference type="ARBA" id="ARBA00023163"/>
    </source>
</evidence>
<dbReference type="PROSITE" id="PS00622">
    <property type="entry name" value="HTH_LUXR_1"/>
    <property type="match status" value="1"/>
</dbReference>
<proteinExistence type="predicted"/>
<dbReference type="PANTHER" id="PTHR44688">
    <property type="entry name" value="DNA-BINDING TRANSCRIPTIONAL ACTIVATOR DEVR_DOSR"/>
    <property type="match status" value="1"/>
</dbReference>
<evidence type="ECO:0000256" key="1">
    <source>
        <dbReference type="ARBA" id="ARBA00023015"/>
    </source>
</evidence>
<feature type="domain" description="HTH luxR-type" evidence="4">
    <location>
        <begin position="7"/>
        <end position="70"/>
    </location>
</feature>
<accession>A0A1M6H6F9</accession>
<dbReference type="STRING" id="313368.SAMN04488012_105230"/>
<dbReference type="SMART" id="SM00421">
    <property type="entry name" value="HTH_LUXR"/>
    <property type="match status" value="1"/>
</dbReference>
<keyword evidence="1" id="KW-0805">Transcription regulation</keyword>
<keyword evidence="3" id="KW-0804">Transcription</keyword>
<dbReference type="SMART" id="SM00065">
    <property type="entry name" value="GAF"/>
    <property type="match status" value="1"/>
</dbReference>
<evidence type="ECO:0000256" key="2">
    <source>
        <dbReference type="ARBA" id="ARBA00023125"/>
    </source>
</evidence>
<dbReference type="PANTHER" id="PTHR44688:SF16">
    <property type="entry name" value="DNA-BINDING TRANSCRIPTIONAL ACTIVATOR DEVR_DOSR"/>
    <property type="match status" value="1"/>
</dbReference>
<dbReference type="InterPro" id="IPR016032">
    <property type="entry name" value="Sig_transdc_resp-reg_C-effctor"/>
</dbReference>
<name>A0A1M6H6F9_9RHOB</name>
<organism evidence="5 6">
    <name type="scientific">Palleronia salina</name>
    <dbReference type="NCBI Taxonomy" id="313368"/>
    <lineage>
        <taxon>Bacteria</taxon>
        <taxon>Pseudomonadati</taxon>
        <taxon>Pseudomonadota</taxon>
        <taxon>Alphaproteobacteria</taxon>
        <taxon>Rhodobacterales</taxon>
        <taxon>Roseobacteraceae</taxon>
        <taxon>Palleronia</taxon>
    </lineage>
</organism>
<dbReference type="PROSITE" id="PS50043">
    <property type="entry name" value="HTH_LUXR_2"/>
    <property type="match status" value="1"/>
</dbReference>
<dbReference type="GO" id="GO:0006355">
    <property type="term" value="P:regulation of DNA-templated transcription"/>
    <property type="evidence" value="ECO:0007669"/>
    <property type="project" value="InterPro"/>
</dbReference>
<dbReference type="SUPFAM" id="SSF46894">
    <property type="entry name" value="C-terminal effector domain of the bipartite response regulators"/>
    <property type="match status" value="1"/>
</dbReference>
<protein>
    <submittedName>
        <fullName evidence="5">GAF modulated transcriptional regulator, LuxR family</fullName>
    </submittedName>
</protein>
<dbReference type="Gene3D" id="1.10.10.10">
    <property type="entry name" value="Winged helix-like DNA-binding domain superfamily/Winged helix DNA-binding domain"/>
    <property type="match status" value="1"/>
</dbReference>
<dbReference type="Proteomes" id="UP000184040">
    <property type="component" value="Unassembled WGS sequence"/>
</dbReference>
<evidence type="ECO:0000313" key="5">
    <source>
        <dbReference type="EMBL" id="SHJ17828.1"/>
    </source>
</evidence>